<feature type="non-terminal residue" evidence="2">
    <location>
        <position position="1"/>
    </location>
</feature>
<name>A0A6J4SJ18_9ACTN</name>
<feature type="region of interest" description="Disordered" evidence="1">
    <location>
        <begin position="13"/>
        <end position="121"/>
    </location>
</feature>
<feature type="compositionally biased region" description="Basic residues" evidence="1">
    <location>
        <begin position="105"/>
        <end position="114"/>
    </location>
</feature>
<protein>
    <submittedName>
        <fullName evidence="2">Uncharacterized DrsE/F-like sulphur relay protein SSO3086</fullName>
    </submittedName>
</protein>
<dbReference type="EMBL" id="CADCVV010000095">
    <property type="protein sequence ID" value="CAA9499826.1"/>
    <property type="molecule type" value="Genomic_DNA"/>
</dbReference>
<evidence type="ECO:0000256" key="1">
    <source>
        <dbReference type="SAM" id="MobiDB-lite"/>
    </source>
</evidence>
<dbReference type="AlphaFoldDB" id="A0A6J4SJ18"/>
<feature type="compositionally biased region" description="Low complexity" evidence="1">
    <location>
        <begin position="46"/>
        <end position="68"/>
    </location>
</feature>
<organism evidence="2">
    <name type="scientific">uncultured Solirubrobacterales bacterium</name>
    <dbReference type="NCBI Taxonomy" id="768556"/>
    <lineage>
        <taxon>Bacteria</taxon>
        <taxon>Bacillati</taxon>
        <taxon>Actinomycetota</taxon>
        <taxon>Thermoleophilia</taxon>
        <taxon>Solirubrobacterales</taxon>
        <taxon>environmental samples</taxon>
    </lineage>
</organism>
<feature type="compositionally biased region" description="Basic and acidic residues" evidence="1">
    <location>
        <begin position="73"/>
        <end position="92"/>
    </location>
</feature>
<reference evidence="2" key="1">
    <citation type="submission" date="2020-02" db="EMBL/GenBank/DDBJ databases">
        <authorList>
            <person name="Meier V. D."/>
        </authorList>
    </citation>
    <scope>NUCLEOTIDE SEQUENCE</scope>
    <source>
        <strain evidence="2">AVDCRST_MAG17</strain>
    </source>
</reference>
<accession>A0A6J4SJ18</accession>
<feature type="compositionally biased region" description="Basic residues" evidence="1">
    <location>
        <begin position="28"/>
        <end position="44"/>
    </location>
</feature>
<sequence length="121" mass="13558">EGGLRLLHLRPHRQLQARADDPAPARGRLARRRGRRNVLLRRQHLPAAGRRPAGRAPGQGRPRAGDAAHALRPVRDLARPRRGRTEGRDAGRHRGGCAGRVLPRSLRRSRRQPARPRDHAV</sequence>
<evidence type="ECO:0000313" key="2">
    <source>
        <dbReference type="EMBL" id="CAA9499826.1"/>
    </source>
</evidence>
<gene>
    <name evidence="2" type="ORF">AVDCRST_MAG17-1302</name>
</gene>
<proteinExistence type="predicted"/>
<feature type="non-terminal residue" evidence="2">
    <location>
        <position position="121"/>
    </location>
</feature>